<protein>
    <recommendedName>
        <fullName evidence="3">Tetratricopeptide repeat protein</fullName>
    </recommendedName>
</protein>
<dbReference type="Gene3D" id="1.25.40.10">
    <property type="entry name" value="Tetratricopeptide repeat domain"/>
    <property type="match status" value="1"/>
</dbReference>
<name>A0A934PVV4_9SPHI</name>
<sequence length="189" mass="21730">MKKTAALLVFIIISIFRGTYSFAQLPLEIRSGLIYVNDGTIGKPNANKYSALSDSLDKVLKLHPNDTTCLYLRAVLYLQLNKIISNPDVGNKMAFGNLVIAKDMAEKAVNLKMENLYLKVLRAELYKELTNRFMADQAWKFTEHQIAERKSQFDNYKAITNKYYDELAVLDKQNAYDYQKLRVNGKYPL</sequence>
<dbReference type="AlphaFoldDB" id="A0A934PVV4"/>
<keyword evidence="2" id="KW-1185">Reference proteome</keyword>
<comment type="caution">
    <text evidence="1">The sequence shown here is derived from an EMBL/GenBank/DDBJ whole genome shotgun (WGS) entry which is preliminary data.</text>
</comment>
<organism evidence="1 2">
    <name type="scientific">Mucilaginibacter segetis</name>
    <dbReference type="NCBI Taxonomy" id="2793071"/>
    <lineage>
        <taxon>Bacteria</taxon>
        <taxon>Pseudomonadati</taxon>
        <taxon>Bacteroidota</taxon>
        <taxon>Sphingobacteriia</taxon>
        <taxon>Sphingobacteriales</taxon>
        <taxon>Sphingobacteriaceae</taxon>
        <taxon>Mucilaginibacter</taxon>
    </lineage>
</organism>
<gene>
    <name evidence="1" type="ORF">I5M19_12120</name>
</gene>
<reference evidence="1" key="1">
    <citation type="submission" date="2020-12" db="EMBL/GenBank/DDBJ databases">
        <title>Bacterial novel species Mucilaginibacter sp. SD-g isolated from soil.</title>
        <authorList>
            <person name="Jung H.-Y."/>
        </authorList>
    </citation>
    <scope>NUCLEOTIDE SEQUENCE</scope>
    <source>
        <strain evidence="1">SD-g</strain>
    </source>
</reference>
<dbReference type="EMBL" id="JAEHFW010000002">
    <property type="protein sequence ID" value="MBK0380060.1"/>
    <property type="molecule type" value="Genomic_DNA"/>
</dbReference>
<proteinExistence type="predicted"/>
<dbReference type="RefSeq" id="WP_200066591.1">
    <property type="nucleotide sequence ID" value="NZ_JAEHFW010000002.1"/>
</dbReference>
<accession>A0A934PVV4</accession>
<evidence type="ECO:0000313" key="1">
    <source>
        <dbReference type="EMBL" id="MBK0380060.1"/>
    </source>
</evidence>
<dbReference type="Proteomes" id="UP000613193">
    <property type="component" value="Unassembled WGS sequence"/>
</dbReference>
<evidence type="ECO:0000313" key="2">
    <source>
        <dbReference type="Proteomes" id="UP000613193"/>
    </source>
</evidence>
<dbReference type="InterPro" id="IPR011990">
    <property type="entry name" value="TPR-like_helical_dom_sf"/>
</dbReference>
<evidence type="ECO:0008006" key="3">
    <source>
        <dbReference type="Google" id="ProtNLM"/>
    </source>
</evidence>